<dbReference type="GO" id="GO:0008061">
    <property type="term" value="F:chitin binding"/>
    <property type="evidence" value="ECO:0007669"/>
    <property type="project" value="UniProtKB-UniRule"/>
</dbReference>
<feature type="disulfide bond" evidence="2">
    <location>
        <begin position="60"/>
        <end position="74"/>
    </location>
</feature>
<dbReference type="CDD" id="cd00035">
    <property type="entry name" value="ChtBD1"/>
    <property type="match status" value="1"/>
</dbReference>
<evidence type="ECO:0000313" key="6">
    <source>
        <dbReference type="Proteomes" id="UP001154282"/>
    </source>
</evidence>
<evidence type="ECO:0000313" key="5">
    <source>
        <dbReference type="EMBL" id="CAI0543846.1"/>
    </source>
</evidence>
<sequence length="199" mass="21790">MVLLAGIFASTVTFTTVILLCQLNQLVVQPCGADIVIPGGTICGTDHDDGTYVGCDAGRCCSNYGYCGDDRVHCVTDCWKQCRDVDGVDGQPLYNINITTTNVVNATHNEYYDVSTTTIDGGWWDGSLSSSSCATSLSGLPRGQRDKYALAAFRPPRNRLELDRDTFNKLRSYGAGSAGDDYHDHHHLVLKYQFENCQD</sequence>
<evidence type="ECO:0000256" key="2">
    <source>
        <dbReference type="PROSITE-ProRule" id="PRU00261"/>
    </source>
</evidence>
<dbReference type="Proteomes" id="UP001154282">
    <property type="component" value="Unassembled WGS sequence"/>
</dbReference>
<feature type="disulfide bond" evidence="2">
    <location>
        <begin position="78"/>
        <end position="82"/>
    </location>
</feature>
<keyword evidence="6" id="KW-1185">Reference proteome</keyword>
<protein>
    <recommendedName>
        <fullName evidence="4">Chitin-binding type-1 domain-containing protein</fullName>
    </recommendedName>
</protein>
<organism evidence="5 6">
    <name type="scientific">Linum tenue</name>
    <dbReference type="NCBI Taxonomy" id="586396"/>
    <lineage>
        <taxon>Eukaryota</taxon>
        <taxon>Viridiplantae</taxon>
        <taxon>Streptophyta</taxon>
        <taxon>Embryophyta</taxon>
        <taxon>Tracheophyta</taxon>
        <taxon>Spermatophyta</taxon>
        <taxon>Magnoliopsida</taxon>
        <taxon>eudicotyledons</taxon>
        <taxon>Gunneridae</taxon>
        <taxon>Pentapetalae</taxon>
        <taxon>rosids</taxon>
        <taxon>fabids</taxon>
        <taxon>Malpighiales</taxon>
        <taxon>Linaceae</taxon>
        <taxon>Linum</taxon>
    </lineage>
</organism>
<evidence type="ECO:0000259" key="4">
    <source>
        <dbReference type="PROSITE" id="PS50941"/>
    </source>
</evidence>
<gene>
    <name evidence="5" type="ORF">LITE_LOCUS42967</name>
</gene>
<feature type="domain" description="Chitin-binding type-1" evidence="4">
    <location>
        <begin position="28"/>
        <end position="84"/>
    </location>
</feature>
<keyword evidence="3" id="KW-0732">Signal</keyword>
<dbReference type="InterPro" id="IPR036861">
    <property type="entry name" value="Endochitinase-like_sf"/>
</dbReference>
<dbReference type="InterPro" id="IPR001002">
    <property type="entry name" value="Chitin-bd_1"/>
</dbReference>
<dbReference type="SUPFAM" id="SSF57016">
    <property type="entry name" value="Plant lectins/antimicrobial peptides"/>
    <property type="match status" value="1"/>
</dbReference>
<keyword evidence="2" id="KW-1015">Disulfide bond</keyword>
<keyword evidence="1 2" id="KW-0147">Chitin-binding</keyword>
<comment type="caution">
    <text evidence="2">Lacks conserved residue(s) required for the propagation of feature annotation.</text>
</comment>
<feature type="chain" id="PRO_5043729178" description="Chitin-binding type-1 domain-containing protein" evidence="3">
    <location>
        <begin position="34"/>
        <end position="199"/>
    </location>
</feature>
<dbReference type="EMBL" id="CAMGYJ010000009">
    <property type="protein sequence ID" value="CAI0543846.1"/>
    <property type="molecule type" value="Genomic_DNA"/>
</dbReference>
<accession>A0AAV0QG79</accession>
<dbReference type="AlphaFoldDB" id="A0AAV0QG79"/>
<reference evidence="5" key="1">
    <citation type="submission" date="2022-08" db="EMBL/GenBank/DDBJ databases">
        <authorList>
            <person name="Gutierrez-Valencia J."/>
        </authorList>
    </citation>
    <scope>NUCLEOTIDE SEQUENCE</scope>
</reference>
<dbReference type="PROSITE" id="PS50941">
    <property type="entry name" value="CHIT_BIND_I_2"/>
    <property type="match status" value="1"/>
</dbReference>
<proteinExistence type="predicted"/>
<evidence type="ECO:0000256" key="3">
    <source>
        <dbReference type="SAM" id="SignalP"/>
    </source>
</evidence>
<comment type="caution">
    <text evidence="5">The sequence shown here is derived from an EMBL/GenBank/DDBJ whole genome shotgun (WGS) entry which is preliminary data.</text>
</comment>
<dbReference type="Gene3D" id="3.30.60.10">
    <property type="entry name" value="Endochitinase-like"/>
    <property type="match status" value="1"/>
</dbReference>
<name>A0AAV0QG79_9ROSI</name>
<evidence type="ECO:0000256" key="1">
    <source>
        <dbReference type="ARBA" id="ARBA00022669"/>
    </source>
</evidence>
<feature type="signal peptide" evidence="3">
    <location>
        <begin position="1"/>
        <end position="33"/>
    </location>
</feature>